<proteinExistence type="inferred from homology"/>
<reference evidence="11 12" key="1">
    <citation type="submission" date="2013-03" db="EMBL/GenBank/DDBJ databases">
        <title>The Genome Sequence of Exophiala aquamarina CBS 119918.</title>
        <authorList>
            <consortium name="The Broad Institute Genomics Platform"/>
            <person name="Cuomo C."/>
            <person name="de Hoog S."/>
            <person name="Gorbushina A."/>
            <person name="Walker B."/>
            <person name="Young S.K."/>
            <person name="Zeng Q."/>
            <person name="Gargeya S."/>
            <person name="Fitzgerald M."/>
            <person name="Haas B."/>
            <person name="Abouelleil A."/>
            <person name="Allen A.W."/>
            <person name="Alvarado L."/>
            <person name="Arachchi H.M."/>
            <person name="Berlin A.M."/>
            <person name="Chapman S.B."/>
            <person name="Gainer-Dewar J."/>
            <person name="Goldberg J."/>
            <person name="Griggs A."/>
            <person name="Gujja S."/>
            <person name="Hansen M."/>
            <person name="Howarth C."/>
            <person name="Imamovic A."/>
            <person name="Ireland A."/>
            <person name="Larimer J."/>
            <person name="McCowan C."/>
            <person name="Murphy C."/>
            <person name="Pearson M."/>
            <person name="Poon T.W."/>
            <person name="Priest M."/>
            <person name="Roberts A."/>
            <person name="Saif S."/>
            <person name="Shea T."/>
            <person name="Sisk P."/>
            <person name="Sykes S."/>
            <person name="Wortman J."/>
            <person name="Nusbaum C."/>
            <person name="Birren B."/>
        </authorList>
    </citation>
    <scope>NUCLEOTIDE SEQUENCE [LARGE SCALE GENOMIC DNA]</scope>
    <source>
        <strain evidence="11 12">CBS 119918</strain>
    </source>
</reference>
<dbReference type="FunFam" id="1.50.10.10:FF:000037">
    <property type="entry name" value="alpha-1,2-Mannosidase"/>
    <property type="match status" value="1"/>
</dbReference>
<feature type="active site" evidence="6">
    <location>
        <position position="493"/>
    </location>
</feature>
<evidence type="ECO:0000256" key="10">
    <source>
        <dbReference type="SAM" id="Phobius"/>
    </source>
</evidence>
<keyword evidence="9" id="KW-0326">Glycosidase</keyword>
<evidence type="ECO:0000256" key="2">
    <source>
        <dbReference type="ARBA" id="ARBA00004922"/>
    </source>
</evidence>
<sequence length="589" mass="66370">MAFRRARVAVVLIVILILLLLWHLPKSGERNSPRPIGDIVAIPHEDNYDLHNPIIDFTPLPEASRKGLPRIQHEFGPETPAAKQIRLARLEEIKSATLHSWNGYRRFAWLKDELAPISGSSKTSFGGWAVTLIDSLDTLWLMGLKAEFEEAVSALLGIDFEKPAQLPINVFETTIRYLGGLLGAYDVSNGEYPVLLQKATELGNMLYVAFDTPSHMPVVRWSKIGMEAPAGDTLVAELGSLTLEFTRLTQLTGDVKFYDAVQRISDCFESQQGQTRVPGLFPNVVNARECWFGDGVTFSIGGSADSVYEYFPKEHQLLRGGSAQYQKLYLTAREPLKRHLLFKPSTPTGQGLLLAGTYKKYPTGREEFIPETQHLACFAGGMFALGAKLFDIPDDLNTARSLLDGCAWAYNATVTGIMPEMFRLIPCPDRQQQCSWDEQAWMKEVLEQNSQEESAADKQSLSEEKRAQRLAERLRLPKGMPEMENRGYALRPEVVESIFVLYRITGDESLREVAWSMFESITKYTKTEFGFSSIDDVTRTEPGKIDTMESFWIAETLKYFYLLFEDPSVVSLDDFVFNTEAHPFKVPRG</sequence>
<keyword evidence="7" id="KW-0106">Calcium</keyword>
<comment type="similarity">
    <text evidence="3 9">Belongs to the glycosyl hydrolase 47 family.</text>
</comment>
<protein>
    <recommendedName>
        <fullName evidence="9">alpha-1,2-Mannosidase</fullName>
        <ecNumber evidence="9">3.2.1.-</ecNumber>
    </recommendedName>
</protein>
<dbReference type="HOGENOM" id="CLU_003818_0_0_1"/>
<keyword evidence="7" id="KW-0479">Metal-binding</keyword>
<dbReference type="Proteomes" id="UP000027920">
    <property type="component" value="Unassembled WGS sequence"/>
</dbReference>
<dbReference type="STRING" id="1182545.A0A072P6U5"/>
<comment type="pathway">
    <text evidence="2">Protein modification; protein glycosylation.</text>
</comment>
<dbReference type="GO" id="GO:0005783">
    <property type="term" value="C:endoplasmic reticulum"/>
    <property type="evidence" value="ECO:0007669"/>
    <property type="project" value="TreeGrafter"/>
</dbReference>
<dbReference type="PANTHER" id="PTHR11742:SF103">
    <property type="entry name" value="ENDOPLASMIC RETICULUM MANNOSIDASE MNL2-RELATED"/>
    <property type="match status" value="1"/>
</dbReference>
<dbReference type="GO" id="GO:0036503">
    <property type="term" value="P:ERAD pathway"/>
    <property type="evidence" value="ECO:0007669"/>
    <property type="project" value="UniProtKB-ARBA"/>
</dbReference>
<comment type="caution">
    <text evidence="11">The sequence shown here is derived from an EMBL/GenBank/DDBJ whole genome shotgun (WGS) entry which is preliminary data.</text>
</comment>
<dbReference type="GeneID" id="25283115"/>
<evidence type="ECO:0000313" key="11">
    <source>
        <dbReference type="EMBL" id="KEF55452.1"/>
    </source>
</evidence>
<dbReference type="GO" id="GO:0005975">
    <property type="term" value="P:carbohydrate metabolic process"/>
    <property type="evidence" value="ECO:0007669"/>
    <property type="project" value="InterPro"/>
</dbReference>
<dbReference type="OrthoDB" id="8118055at2759"/>
<dbReference type="EMBL" id="AMGV01000007">
    <property type="protein sequence ID" value="KEF55452.1"/>
    <property type="molecule type" value="Genomic_DNA"/>
</dbReference>
<dbReference type="AlphaFoldDB" id="A0A072P6U5"/>
<dbReference type="InterPro" id="IPR050749">
    <property type="entry name" value="Glycosyl_Hydrolase_47"/>
</dbReference>
<dbReference type="PRINTS" id="PR00747">
    <property type="entry name" value="GLYHDRLASE47"/>
</dbReference>
<keyword evidence="10" id="KW-0472">Membrane</keyword>
<dbReference type="InterPro" id="IPR001382">
    <property type="entry name" value="Glyco_hydro_47"/>
</dbReference>
<dbReference type="EC" id="3.2.1.-" evidence="9"/>
<dbReference type="GO" id="GO:0004571">
    <property type="term" value="F:mannosyl-oligosaccharide 1,2-alpha-mannosidase activity"/>
    <property type="evidence" value="ECO:0007669"/>
    <property type="project" value="InterPro"/>
</dbReference>
<evidence type="ECO:0000256" key="5">
    <source>
        <dbReference type="ARBA" id="ARBA00023157"/>
    </source>
</evidence>
<accession>A0A072P6U5</accession>
<dbReference type="RefSeq" id="XP_013258042.1">
    <property type="nucleotide sequence ID" value="XM_013402588.1"/>
</dbReference>
<dbReference type="InterPro" id="IPR012341">
    <property type="entry name" value="6hp_glycosidase-like_sf"/>
</dbReference>
<keyword evidence="4 9" id="KW-0378">Hydrolase</keyword>
<evidence type="ECO:0000256" key="6">
    <source>
        <dbReference type="PIRSR" id="PIRSR601382-1"/>
    </source>
</evidence>
<keyword evidence="10" id="KW-0812">Transmembrane</keyword>
<keyword evidence="12" id="KW-1185">Reference proteome</keyword>
<name>A0A072P6U5_9EURO</name>
<evidence type="ECO:0000256" key="4">
    <source>
        <dbReference type="ARBA" id="ARBA00022801"/>
    </source>
</evidence>
<dbReference type="SUPFAM" id="SSF48225">
    <property type="entry name" value="Seven-hairpin glycosidases"/>
    <property type="match status" value="1"/>
</dbReference>
<gene>
    <name evidence="11" type="ORF">A1O9_08202</name>
</gene>
<evidence type="ECO:0000256" key="7">
    <source>
        <dbReference type="PIRSR" id="PIRSR601382-2"/>
    </source>
</evidence>
<dbReference type="PANTHER" id="PTHR11742">
    <property type="entry name" value="MANNOSYL-OLIGOSACCHARIDE ALPHA-1,2-MANNOSIDASE-RELATED"/>
    <property type="match status" value="1"/>
</dbReference>
<evidence type="ECO:0000256" key="3">
    <source>
        <dbReference type="ARBA" id="ARBA00007658"/>
    </source>
</evidence>
<keyword evidence="5 8" id="KW-1015">Disulfide bond</keyword>
<dbReference type="Pfam" id="PF01532">
    <property type="entry name" value="Glyco_hydro_47"/>
    <property type="match status" value="1"/>
</dbReference>
<feature type="disulfide bond" evidence="8">
    <location>
        <begin position="377"/>
        <end position="406"/>
    </location>
</feature>
<evidence type="ECO:0000256" key="9">
    <source>
        <dbReference type="RuleBase" id="RU361193"/>
    </source>
</evidence>
<evidence type="ECO:0000256" key="8">
    <source>
        <dbReference type="PIRSR" id="PIRSR601382-3"/>
    </source>
</evidence>
<feature type="transmembrane region" description="Helical" evidence="10">
    <location>
        <begin position="7"/>
        <end position="24"/>
    </location>
</feature>
<dbReference type="InterPro" id="IPR036026">
    <property type="entry name" value="Seven-hairpin_glycosidases"/>
</dbReference>
<evidence type="ECO:0000313" key="12">
    <source>
        <dbReference type="Proteomes" id="UP000027920"/>
    </source>
</evidence>
<comment type="cofactor">
    <cofactor evidence="1 7">
        <name>Ca(2+)</name>
        <dbReference type="ChEBI" id="CHEBI:29108"/>
    </cofactor>
</comment>
<keyword evidence="10" id="KW-1133">Transmembrane helix</keyword>
<feature type="binding site" evidence="7">
    <location>
        <position position="579"/>
    </location>
    <ligand>
        <name>Ca(2+)</name>
        <dbReference type="ChEBI" id="CHEBI:29108"/>
    </ligand>
</feature>
<feature type="active site" description="Proton donor" evidence="6">
    <location>
        <position position="172"/>
    </location>
</feature>
<dbReference type="Gene3D" id="1.50.10.10">
    <property type="match status" value="1"/>
</dbReference>
<dbReference type="GO" id="GO:0005509">
    <property type="term" value="F:calcium ion binding"/>
    <property type="evidence" value="ECO:0007669"/>
    <property type="project" value="InterPro"/>
</dbReference>
<feature type="active site" evidence="6">
    <location>
        <position position="305"/>
    </location>
</feature>
<dbReference type="GO" id="GO:0016020">
    <property type="term" value="C:membrane"/>
    <property type="evidence" value="ECO:0007669"/>
    <property type="project" value="InterPro"/>
</dbReference>
<organism evidence="11 12">
    <name type="scientific">Exophiala aquamarina CBS 119918</name>
    <dbReference type="NCBI Taxonomy" id="1182545"/>
    <lineage>
        <taxon>Eukaryota</taxon>
        <taxon>Fungi</taxon>
        <taxon>Dikarya</taxon>
        <taxon>Ascomycota</taxon>
        <taxon>Pezizomycotina</taxon>
        <taxon>Eurotiomycetes</taxon>
        <taxon>Chaetothyriomycetidae</taxon>
        <taxon>Chaetothyriales</taxon>
        <taxon>Herpotrichiellaceae</taxon>
        <taxon>Exophiala</taxon>
    </lineage>
</organism>
<dbReference type="VEuPathDB" id="FungiDB:A1O9_08202"/>
<evidence type="ECO:0000256" key="1">
    <source>
        <dbReference type="ARBA" id="ARBA00001913"/>
    </source>
</evidence>
<dbReference type="UniPathway" id="UPA00378"/>
<feature type="active site" description="Proton donor" evidence="6">
    <location>
        <position position="420"/>
    </location>
</feature>